<dbReference type="STRING" id="1797197.A2Y75_02850"/>
<name>A0A1F2WNS4_9ACTN</name>
<reference evidence="1 2" key="1">
    <citation type="journal article" date="2016" name="Nat. Commun.">
        <title>Thousands of microbial genomes shed light on interconnected biogeochemical processes in an aquifer system.</title>
        <authorList>
            <person name="Anantharaman K."/>
            <person name="Brown C.T."/>
            <person name="Hug L.A."/>
            <person name="Sharon I."/>
            <person name="Castelle C.J."/>
            <person name="Probst A.J."/>
            <person name="Thomas B.C."/>
            <person name="Singh A."/>
            <person name="Wilkins M.J."/>
            <person name="Karaoz U."/>
            <person name="Brodie E.L."/>
            <person name="Williams K.H."/>
            <person name="Hubbard S.S."/>
            <person name="Banfield J.F."/>
        </authorList>
    </citation>
    <scope>NUCLEOTIDE SEQUENCE [LARGE SCALE GENOMIC DNA]</scope>
</reference>
<evidence type="ECO:0000313" key="1">
    <source>
        <dbReference type="EMBL" id="OFW58504.1"/>
    </source>
</evidence>
<dbReference type="AlphaFoldDB" id="A0A1F2WNS4"/>
<proteinExistence type="predicted"/>
<organism evidence="1 2">
    <name type="scientific">Candidatus Solincola sediminis</name>
    <dbReference type="NCBI Taxonomy" id="1797199"/>
    <lineage>
        <taxon>Bacteria</taxon>
        <taxon>Bacillati</taxon>
        <taxon>Actinomycetota</taxon>
        <taxon>Candidatus Geothermincolia</taxon>
        <taxon>Candidatus Geothermincolales</taxon>
        <taxon>Candidatus Geothermincolaceae</taxon>
        <taxon>Candidatus Solincola</taxon>
    </lineage>
</organism>
<protein>
    <submittedName>
        <fullName evidence="1">Uncharacterized protein</fullName>
    </submittedName>
</protein>
<gene>
    <name evidence="1" type="ORF">A2Y75_02850</name>
</gene>
<sequence>MSKEHHSYLFSEGGLRCPLCGGRMARASFFCGRCRRTRHFHVDANGTKAESKSVFLPRGIGKSID</sequence>
<dbReference type="EMBL" id="MELK01000022">
    <property type="protein sequence ID" value="OFW58504.1"/>
    <property type="molecule type" value="Genomic_DNA"/>
</dbReference>
<evidence type="ECO:0000313" key="2">
    <source>
        <dbReference type="Proteomes" id="UP000177876"/>
    </source>
</evidence>
<comment type="caution">
    <text evidence="1">The sequence shown here is derived from an EMBL/GenBank/DDBJ whole genome shotgun (WGS) entry which is preliminary data.</text>
</comment>
<dbReference type="Proteomes" id="UP000177876">
    <property type="component" value="Unassembled WGS sequence"/>
</dbReference>
<accession>A0A1F2WNS4</accession>